<feature type="region of interest" description="Disordered" evidence="1">
    <location>
        <begin position="37"/>
        <end position="74"/>
    </location>
</feature>
<proteinExistence type="predicted"/>
<evidence type="ECO:0000313" key="2">
    <source>
        <dbReference type="EMBL" id="CAE7236826.1"/>
    </source>
</evidence>
<evidence type="ECO:0000313" key="3">
    <source>
        <dbReference type="Proteomes" id="UP000649617"/>
    </source>
</evidence>
<protein>
    <submittedName>
        <fullName evidence="2">DPP7 protein</fullName>
    </submittedName>
</protein>
<feature type="region of interest" description="Disordered" evidence="1">
    <location>
        <begin position="97"/>
        <end position="136"/>
    </location>
</feature>
<dbReference type="Proteomes" id="UP000649617">
    <property type="component" value="Unassembled WGS sequence"/>
</dbReference>
<feature type="non-terminal residue" evidence="2">
    <location>
        <position position="1"/>
    </location>
</feature>
<comment type="caution">
    <text evidence="2">The sequence shown here is derived from an EMBL/GenBank/DDBJ whole genome shotgun (WGS) entry which is preliminary data.</text>
</comment>
<dbReference type="OrthoDB" id="409139at2759"/>
<dbReference type="AlphaFoldDB" id="A0A812L0L1"/>
<accession>A0A812L0L1</accession>
<feature type="compositionally biased region" description="Polar residues" evidence="1">
    <location>
        <begin position="45"/>
        <end position="60"/>
    </location>
</feature>
<gene>
    <name evidence="2" type="primary">DPP7</name>
    <name evidence="2" type="ORF">SPIL2461_LOCUS3876</name>
</gene>
<evidence type="ECO:0000256" key="1">
    <source>
        <dbReference type="SAM" id="MobiDB-lite"/>
    </source>
</evidence>
<reference evidence="2" key="1">
    <citation type="submission" date="2021-02" db="EMBL/GenBank/DDBJ databases">
        <authorList>
            <person name="Dougan E. K."/>
            <person name="Rhodes N."/>
            <person name="Thang M."/>
            <person name="Chan C."/>
        </authorList>
    </citation>
    <scope>NUCLEOTIDE SEQUENCE</scope>
</reference>
<name>A0A812L0L1_SYMPI</name>
<dbReference type="EMBL" id="CAJNIZ010004877">
    <property type="protein sequence ID" value="CAE7236826.1"/>
    <property type="molecule type" value="Genomic_DNA"/>
</dbReference>
<sequence length="199" mass="22190">VSRSRSRRWDLEVKSISRDGEDCIGACHWVFKSTSRSIPTEFESRSQPLDPSVLWSSTKSTDAHSRPNWSIPSAKPNALEQWRAKAPAKLASKQLLPGPSFWHSHGRGKGRYGYSDGSRTTRKKPQSWSSTQESFLGRSGRGIDRWLDNASYDSSLRASSLFIGTLEEEQIRGRHSGPKFCPTAAKKLSALTTAVLTPR</sequence>
<organism evidence="2 3">
    <name type="scientific">Symbiodinium pilosum</name>
    <name type="common">Dinoflagellate</name>
    <dbReference type="NCBI Taxonomy" id="2952"/>
    <lineage>
        <taxon>Eukaryota</taxon>
        <taxon>Sar</taxon>
        <taxon>Alveolata</taxon>
        <taxon>Dinophyceae</taxon>
        <taxon>Suessiales</taxon>
        <taxon>Symbiodiniaceae</taxon>
        <taxon>Symbiodinium</taxon>
    </lineage>
</organism>
<keyword evidence="3" id="KW-1185">Reference proteome</keyword>